<feature type="region of interest" description="Disordered" evidence="1">
    <location>
        <begin position="436"/>
        <end position="478"/>
    </location>
</feature>
<gene>
    <name evidence="2" type="ORF">CERZMDRAFT_93217</name>
</gene>
<keyword evidence="3" id="KW-1185">Reference proteome</keyword>
<evidence type="ECO:0000313" key="3">
    <source>
        <dbReference type="Proteomes" id="UP000799539"/>
    </source>
</evidence>
<evidence type="ECO:0000313" key="2">
    <source>
        <dbReference type="EMBL" id="KAF2217162.1"/>
    </source>
</evidence>
<dbReference type="OrthoDB" id="3646366at2759"/>
<feature type="region of interest" description="Disordered" evidence="1">
    <location>
        <begin position="1"/>
        <end position="41"/>
    </location>
</feature>
<sequence length="478" mass="53481">MTTPTENQSTQDTMETTIENQSIRDTMESPTENQSTPSTMEGCQELIKRLREQVSQLEDDKAYLQEENDWLNGYTNYDEAEPVEPADVEAETGEHADVGVEDENTVADKWGGDPVATNEWDIPPPEPDGMVCTKCISEAALREQNQRFPPWDPADSAAGKKFYEGPAKYIYISWDDQYEALHKAHRLAKEVFFYAYRTHWPAHALEAFPESPEQVRFGSEEISGSGLGKREYPNKTCQMCDASKEEVMYAMFDVTELRNACCHPRESYNIPDLADLIGGAARLAKVLQDEARLEKIRSLVYGAMAKAQEAYDEIEARMKVLPTDGTIQRPILHAESDVGDCSAASVLDDPPWPVHIQKTLSRISRDPSSWNHPVQINQYPEVLLLAAKRWAARGLRVGEDFPEYQERLAKSQKWVAKISEPRTAVVVDAATGEVLTETHTAADASPDEQRDQQSQVEPDSQNEKCGSDGADKADTTSS</sequence>
<organism evidence="2 3">
    <name type="scientific">Cercospora zeae-maydis SCOH1-5</name>
    <dbReference type="NCBI Taxonomy" id="717836"/>
    <lineage>
        <taxon>Eukaryota</taxon>
        <taxon>Fungi</taxon>
        <taxon>Dikarya</taxon>
        <taxon>Ascomycota</taxon>
        <taxon>Pezizomycotina</taxon>
        <taxon>Dothideomycetes</taxon>
        <taxon>Dothideomycetidae</taxon>
        <taxon>Mycosphaerellales</taxon>
        <taxon>Mycosphaerellaceae</taxon>
        <taxon>Cercospora</taxon>
    </lineage>
</organism>
<dbReference type="AlphaFoldDB" id="A0A6A6FUI7"/>
<reference evidence="2" key="1">
    <citation type="journal article" date="2020" name="Stud. Mycol.">
        <title>101 Dothideomycetes genomes: a test case for predicting lifestyles and emergence of pathogens.</title>
        <authorList>
            <person name="Haridas S."/>
            <person name="Albert R."/>
            <person name="Binder M."/>
            <person name="Bloem J."/>
            <person name="Labutti K."/>
            <person name="Salamov A."/>
            <person name="Andreopoulos B."/>
            <person name="Baker S."/>
            <person name="Barry K."/>
            <person name="Bills G."/>
            <person name="Bluhm B."/>
            <person name="Cannon C."/>
            <person name="Castanera R."/>
            <person name="Culley D."/>
            <person name="Daum C."/>
            <person name="Ezra D."/>
            <person name="Gonzalez J."/>
            <person name="Henrissat B."/>
            <person name="Kuo A."/>
            <person name="Liang C."/>
            <person name="Lipzen A."/>
            <person name="Lutzoni F."/>
            <person name="Magnuson J."/>
            <person name="Mondo S."/>
            <person name="Nolan M."/>
            <person name="Ohm R."/>
            <person name="Pangilinan J."/>
            <person name="Park H.-J."/>
            <person name="Ramirez L."/>
            <person name="Alfaro M."/>
            <person name="Sun H."/>
            <person name="Tritt A."/>
            <person name="Yoshinaga Y."/>
            <person name="Zwiers L.-H."/>
            <person name="Turgeon B."/>
            <person name="Goodwin S."/>
            <person name="Spatafora J."/>
            <person name="Crous P."/>
            <person name="Grigoriev I."/>
        </authorList>
    </citation>
    <scope>NUCLEOTIDE SEQUENCE</scope>
    <source>
        <strain evidence="2">SCOH1-5</strain>
    </source>
</reference>
<accession>A0A6A6FUI7</accession>
<feature type="compositionally biased region" description="Basic and acidic residues" evidence="1">
    <location>
        <begin position="461"/>
        <end position="478"/>
    </location>
</feature>
<protein>
    <submittedName>
        <fullName evidence="2">Uncharacterized protein</fullName>
    </submittedName>
</protein>
<dbReference type="EMBL" id="ML992663">
    <property type="protein sequence ID" value="KAF2217162.1"/>
    <property type="molecule type" value="Genomic_DNA"/>
</dbReference>
<dbReference type="Proteomes" id="UP000799539">
    <property type="component" value="Unassembled WGS sequence"/>
</dbReference>
<name>A0A6A6FUI7_9PEZI</name>
<proteinExistence type="predicted"/>
<evidence type="ECO:0000256" key="1">
    <source>
        <dbReference type="SAM" id="MobiDB-lite"/>
    </source>
</evidence>